<accession>A0A8S5LR66</accession>
<sequence>MDKKNECQICGKPINLEEFDETREIPQLMARKQVCFQCAFWFNRLAYDKELEKEKKIAVITPDYSHWITRVPGSILMVPSAFGGVYQTKLQPVNTLGVIDEDREKLFIIRYNNITHQGTIPEHLRDAFKVNGIFLSSQEYKMLEDYRGNAYEFIKNKIDNAINNK</sequence>
<organism evidence="1">
    <name type="scientific">Myoviridae sp. ctfJc17</name>
    <dbReference type="NCBI Taxonomy" id="2827612"/>
    <lineage>
        <taxon>Viruses</taxon>
        <taxon>Duplodnaviria</taxon>
        <taxon>Heunggongvirae</taxon>
        <taxon>Uroviricota</taxon>
        <taxon>Caudoviricetes</taxon>
    </lineage>
</organism>
<name>A0A8S5LR66_9CAUD</name>
<evidence type="ECO:0000313" key="1">
    <source>
        <dbReference type="EMBL" id="DAD72426.1"/>
    </source>
</evidence>
<protein>
    <submittedName>
        <fullName evidence="1">Di19 Drought induced 19 protein (Di19), zinc-binding</fullName>
    </submittedName>
</protein>
<reference evidence="1" key="1">
    <citation type="journal article" date="2021" name="Proc. Natl. Acad. Sci. U.S.A.">
        <title>A Catalog of Tens of Thousands of Viruses from Human Metagenomes Reveals Hidden Associations with Chronic Diseases.</title>
        <authorList>
            <person name="Tisza M.J."/>
            <person name="Buck C.B."/>
        </authorList>
    </citation>
    <scope>NUCLEOTIDE SEQUENCE</scope>
    <source>
        <strain evidence="1">CtfJc17</strain>
    </source>
</reference>
<proteinExistence type="predicted"/>
<dbReference type="EMBL" id="BK015898">
    <property type="protein sequence ID" value="DAD72426.1"/>
    <property type="molecule type" value="Genomic_DNA"/>
</dbReference>